<dbReference type="CDD" id="cd05819">
    <property type="entry name" value="NHL"/>
    <property type="match status" value="1"/>
</dbReference>
<dbReference type="Pfam" id="PF01436">
    <property type="entry name" value="NHL"/>
    <property type="match status" value="2"/>
</dbReference>
<evidence type="ECO:0000256" key="5">
    <source>
        <dbReference type="ARBA" id="ARBA00023136"/>
    </source>
</evidence>
<accession>A0A3G9JDY1</accession>
<dbReference type="Gene3D" id="2.120.10.30">
    <property type="entry name" value="TolB, C-terminal domain"/>
    <property type="match status" value="2"/>
</dbReference>
<dbReference type="OrthoDB" id="9799230at2"/>
<reference evidence="6 7" key="1">
    <citation type="submission" date="2018-11" db="EMBL/GenBank/DDBJ databases">
        <title>Complete genome sequence of Paenibacillus baekrokdamisoli strain KCTC 33723.</title>
        <authorList>
            <person name="Kang S.W."/>
            <person name="Lee K.C."/>
            <person name="Kim K.K."/>
            <person name="Kim J.S."/>
            <person name="Kim D.S."/>
            <person name="Ko S.H."/>
            <person name="Yang S.H."/>
            <person name="Lee J.S."/>
        </authorList>
    </citation>
    <scope>NUCLEOTIDE SEQUENCE [LARGE SCALE GENOMIC DNA]</scope>
    <source>
        <strain evidence="6 7">KCTC 33723</strain>
    </source>
</reference>
<keyword evidence="7" id="KW-1185">Reference proteome</keyword>
<dbReference type="RefSeq" id="WP_125657875.1">
    <property type="nucleotide sequence ID" value="NZ_AP019308.1"/>
</dbReference>
<dbReference type="AlphaFoldDB" id="A0A3G9JDY1"/>
<dbReference type="GO" id="GO:0016020">
    <property type="term" value="C:membrane"/>
    <property type="evidence" value="ECO:0007669"/>
    <property type="project" value="UniProtKB-SubCell"/>
</dbReference>
<dbReference type="PANTHER" id="PTHR24104:SF25">
    <property type="entry name" value="PROTEIN LIN-41"/>
    <property type="match status" value="1"/>
</dbReference>
<dbReference type="InterPro" id="IPR050952">
    <property type="entry name" value="TRIM-NHL_E3_ligases"/>
</dbReference>
<keyword evidence="2" id="KW-0812">Transmembrane</keyword>
<dbReference type="Pfam" id="PF04893">
    <property type="entry name" value="Yip1"/>
    <property type="match status" value="1"/>
</dbReference>
<sequence length="678" mass="77262">MKLRSYYKLVIPLLLLTSILFPLTVSAKLSYKTWFVDETTGRVLNIQALYVPKGTIGYGDIDIPIQGPSDLYIGKDDQVYLADTNNNRIVVFNADGQFMRSIGDAEGKGVLNSPEGVFVTDEGVIFVADTGNKRIAVFDQEGHYERGYEKPESSLLPGDYHFVPSKIVVDKRGVMYVVVKNSYQGLLRMNEAGQFTGFFGSNKTELSLLTRFKNKILNQKQLEKEVANRPGAIENVTQADNGFLLTTSSGISKGQIKKLNAGGKDAFLNKSFVEDQLIDTAIDSDNFLYCMSGQWGEITVYDPYGNVLAFFGKLDKGASQQGVFNYPTSLAINSKKEIWVADSSLNLIQIYSRTTFGEAFLHATKLYIEGSYEESKAYWDVIVKQNGMLDLPYKGIGEVLLQEKSYGEAMQYFQESYDAEGYSESFWSVREEWIRNHFVNASFLFIVLIVLLRWMYKRYRVRMRNRVQSPALAKYLQEIKDFWFVMLHPYEGFYRLKERKISLLMLAAIILFVIGLRLLSIYGMGFIFHPYDLGRVNVLLEVCLLIVPWATWSISNYLVSTVKGGEGRFREVLQASTYALVPYVVLMTPAILLSNLVVLEERIIVDALIYVMWIWIAVNFFIMTQVIHNFDFLEAGKNVGITIVTISVIWIFTIILSALSYNLFDFIKQIYREVTIYV</sequence>
<dbReference type="Proteomes" id="UP000275368">
    <property type="component" value="Chromosome"/>
</dbReference>
<dbReference type="EMBL" id="AP019308">
    <property type="protein sequence ID" value="BBH21404.1"/>
    <property type="molecule type" value="Genomic_DNA"/>
</dbReference>
<evidence type="ECO:0000313" key="6">
    <source>
        <dbReference type="EMBL" id="BBH21404.1"/>
    </source>
</evidence>
<keyword evidence="5" id="KW-0472">Membrane</keyword>
<dbReference type="InterPro" id="IPR001258">
    <property type="entry name" value="NHL_repeat"/>
</dbReference>
<proteinExistence type="predicted"/>
<dbReference type="PANTHER" id="PTHR24104">
    <property type="entry name" value="E3 UBIQUITIN-PROTEIN LIGASE NHLRC1-RELATED"/>
    <property type="match status" value="1"/>
</dbReference>
<dbReference type="KEGG" id="pbk:Back11_27490"/>
<dbReference type="SUPFAM" id="SSF101898">
    <property type="entry name" value="NHL repeat"/>
    <property type="match status" value="1"/>
</dbReference>
<evidence type="ECO:0000256" key="2">
    <source>
        <dbReference type="ARBA" id="ARBA00022692"/>
    </source>
</evidence>
<protein>
    <submittedName>
        <fullName evidence="6">Uncharacterized protein</fullName>
    </submittedName>
</protein>
<evidence type="ECO:0000256" key="3">
    <source>
        <dbReference type="ARBA" id="ARBA00022737"/>
    </source>
</evidence>
<evidence type="ECO:0000313" key="7">
    <source>
        <dbReference type="Proteomes" id="UP000275368"/>
    </source>
</evidence>
<gene>
    <name evidence="6" type="ORF">Back11_27490</name>
</gene>
<organism evidence="6 7">
    <name type="scientific">Paenibacillus baekrokdamisoli</name>
    <dbReference type="NCBI Taxonomy" id="1712516"/>
    <lineage>
        <taxon>Bacteria</taxon>
        <taxon>Bacillati</taxon>
        <taxon>Bacillota</taxon>
        <taxon>Bacilli</taxon>
        <taxon>Bacillales</taxon>
        <taxon>Paenibacillaceae</taxon>
        <taxon>Paenibacillus</taxon>
    </lineage>
</organism>
<dbReference type="InterPro" id="IPR011042">
    <property type="entry name" value="6-blade_b-propeller_TolB-like"/>
</dbReference>
<dbReference type="GO" id="GO:0008270">
    <property type="term" value="F:zinc ion binding"/>
    <property type="evidence" value="ECO:0007669"/>
    <property type="project" value="UniProtKB-KW"/>
</dbReference>
<comment type="subcellular location">
    <subcellularLocation>
        <location evidence="1">Membrane</location>
        <topology evidence="1">Multi-pass membrane protein</topology>
    </subcellularLocation>
</comment>
<keyword evidence="3" id="KW-0677">Repeat</keyword>
<dbReference type="PROSITE" id="PS51125">
    <property type="entry name" value="NHL"/>
    <property type="match status" value="3"/>
</dbReference>
<name>A0A3G9JDY1_9BACL</name>
<keyword evidence="4" id="KW-1133">Transmembrane helix</keyword>
<dbReference type="InterPro" id="IPR006977">
    <property type="entry name" value="Yip1_dom"/>
</dbReference>
<evidence type="ECO:0000256" key="4">
    <source>
        <dbReference type="ARBA" id="ARBA00022989"/>
    </source>
</evidence>
<evidence type="ECO:0000256" key="1">
    <source>
        <dbReference type="ARBA" id="ARBA00004141"/>
    </source>
</evidence>